<gene>
    <name evidence="1" type="ORF">F1325_12415</name>
</gene>
<dbReference type="Proteomes" id="UP000464700">
    <property type="component" value="Chromosome"/>
</dbReference>
<protein>
    <submittedName>
        <fullName evidence="1">Uncharacterized protein</fullName>
    </submittedName>
</protein>
<dbReference type="EMBL" id="CP043925">
    <property type="protein sequence ID" value="QHN12537.1"/>
    <property type="molecule type" value="Genomic_DNA"/>
</dbReference>
<evidence type="ECO:0000313" key="2">
    <source>
        <dbReference type="Proteomes" id="UP000464700"/>
    </source>
</evidence>
<name>A0A6I7DI39_9GAMM</name>
<keyword evidence="2" id="KW-1185">Reference proteome</keyword>
<dbReference type="KEGG" id="pcol:F1325_12415"/>
<evidence type="ECO:0000313" key="1">
    <source>
        <dbReference type="EMBL" id="QHN12537.1"/>
    </source>
</evidence>
<accession>A0A6I7DI39</accession>
<proteinExistence type="predicted"/>
<sequence length="88" mass="10355">MITVYLYLSYFLENFATNPSVFHRDLTNLTLIFNTQLLANAKTCQSIDKLYANTLSLTDNSILLHQYLRKNLTQYRQMCLIFLIKLTK</sequence>
<organism evidence="1 2">
    <name type="scientific">Proteus columbae</name>
    <dbReference type="NCBI Taxonomy" id="1987580"/>
    <lineage>
        <taxon>Bacteria</taxon>
        <taxon>Pseudomonadati</taxon>
        <taxon>Pseudomonadota</taxon>
        <taxon>Gammaproteobacteria</taxon>
        <taxon>Enterobacterales</taxon>
        <taxon>Morganellaceae</taxon>
        <taxon>Proteus</taxon>
    </lineage>
</organism>
<reference evidence="1 2" key="1">
    <citation type="submission" date="2019-09" db="EMBL/GenBank/DDBJ databases">
        <title>Emergence of a chromosome-mediated tetracycline resistance gene in Proteus strain.</title>
        <authorList>
            <person name="He D."/>
            <person name="Wang L."/>
        </authorList>
    </citation>
    <scope>NUCLEOTIDE SEQUENCE [LARGE SCALE GENOMIC DNA]</scope>
    <source>
        <strain evidence="1 2">T60</strain>
    </source>
</reference>
<dbReference type="AlphaFoldDB" id="A0A6I7DI39"/>